<feature type="region of interest" description="Disordered" evidence="1">
    <location>
        <begin position="1"/>
        <end position="25"/>
    </location>
</feature>
<dbReference type="EMBL" id="UINC01193914">
    <property type="protein sequence ID" value="SVE09753.1"/>
    <property type="molecule type" value="Genomic_DNA"/>
</dbReference>
<accession>A0A383AQ60</accession>
<dbReference type="AlphaFoldDB" id="A0A383AQ60"/>
<sequence length="166" mass="18540">MGNNPVGDHEEEEKEIKKSPTDALIGSAGSSDPEVIRYFLFLIFYLFILLILSNFFSPLIAFILWIVTGFGIYKIAENYGEEVPWIKQVLENVQNIGFTSTSPDTAPEAIVAGVDEPEEEKAADLDNYAEKFDEWRVTKDTIAPTFVSAGEKITSFSFNTPGLYKV</sequence>
<keyword evidence="2" id="KW-0812">Transmembrane</keyword>
<feature type="transmembrane region" description="Helical" evidence="2">
    <location>
        <begin position="38"/>
        <end position="67"/>
    </location>
</feature>
<organism evidence="3">
    <name type="scientific">marine metagenome</name>
    <dbReference type="NCBI Taxonomy" id="408172"/>
    <lineage>
        <taxon>unclassified sequences</taxon>
        <taxon>metagenomes</taxon>
        <taxon>ecological metagenomes</taxon>
    </lineage>
</organism>
<feature type="non-terminal residue" evidence="3">
    <location>
        <position position="166"/>
    </location>
</feature>
<gene>
    <name evidence="3" type="ORF">METZ01_LOCUS462607</name>
</gene>
<name>A0A383AQ60_9ZZZZ</name>
<evidence type="ECO:0000313" key="3">
    <source>
        <dbReference type="EMBL" id="SVE09753.1"/>
    </source>
</evidence>
<keyword evidence="2" id="KW-0472">Membrane</keyword>
<keyword evidence="2" id="KW-1133">Transmembrane helix</keyword>
<evidence type="ECO:0000256" key="1">
    <source>
        <dbReference type="SAM" id="MobiDB-lite"/>
    </source>
</evidence>
<proteinExistence type="predicted"/>
<protein>
    <submittedName>
        <fullName evidence="3">Uncharacterized protein</fullName>
    </submittedName>
</protein>
<reference evidence="3" key="1">
    <citation type="submission" date="2018-05" db="EMBL/GenBank/DDBJ databases">
        <authorList>
            <person name="Lanie J.A."/>
            <person name="Ng W.-L."/>
            <person name="Kazmierczak K.M."/>
            <person name="Andrzejewski T.M."/>
            <person name="Davidsen T.M."/>
            <person name="Wayne K.J."/>
            <person name="Tettelin H."/>
            <person name="Glass J.I."/>
            <person name="Rusch D."/>
            <person name="Podicherti R."/>
            <person name="Tsui H.-C.T."/>
            <person name="Winkler M.E."/>
        </authorList>
    </citation>
    <scope>NUCLEOTIDE SEQUENCE</scope>
</reference>
<evidence type="ECO:0000256" key="2">
    <source>
        <dbReference type="SAM" id="Phobius"/>
    </source>
</evidence>